<gene>
    <name evidence="3" type="primary">11</name>
    <name evidence="3" type="ORF">SEA_CHISANAKITSUNE_11</name>
</gene>
<dbReference type="KEGG" id="vg:77951986"/>
<protein>
    <recommendedName>
        <fullName evidence="2">Acb2/Tad1 hairpin domain-containing protein</fullName>
    </recommendedName>
</protein>
<dbReference type="GO" id="GO:0000166">
    <property type="term" value="F:nucleotide binding"/>
    <property type="evidence" value="ECO:0007669"/>
    <property type="project" value="UniProtKB-KW"/>
</dbReference>
<feature type="domain" description="Acb2/Tad1 hairpin" evidence="2">
    <location>
        <begin position="26"/>
        <end position="66"/>
    </location>
</feature>
<sequence length="68" mass="7776">MAEEWDHASQMQRFTEPPNTAVSTWEIREAFCDLAELLMDRLPKNREAFVAMNNLETACLYAVKAAQA</sequence>
<dbReference type="Proteomes" id="UP000827561">
    <property type="component" value="Segment"/>
</dbReference>
<dbReference type="InterPro" id="IPR056098">
    <property type="entry name" value="Acb2/Tad1_hairpin"/>
</dbReference>
<dbReference type="Pfam" id="PF24729">
    <property type="entry name" value="Acb2_Tad1_hairpin"/>
    <property type="match status" value="1"/>
</dbReference>
<dbReference type="EMBL" id="MZ820089">
    <property type="protein sequence ID" value="QZE10784.1"/>
    <property type="molecule type" value="Genomic_DNA"/>
</dbReference>
<evidence type="ECO:0000256" key="1">
    <source>
        <dbReference type="ARBA" id="ARBA00022741"/>
    </source>
</evidence>
<dbReference type="GeneID" id="77951986"/>
<keyword evidence="4" id="KW-1185">Reference proteome</keyword>
<name>A0AAE7XG99_9CAUD</name>
<proteinExistence type="predicted"/>
<organism evidence="3 4">
    <name type="scientific">Gordonia phage ChisanaKitsune</name>
    <dbReference type="NCBI Taxonomy" id="2871538"/>
    <lineage>
        <taxon>Viruses</taxon>
        <taxon>Duplodnaviria</taxon>
        <taxon>Heunggongvirae</taxon>
        <taxon>Uroviricota</taxon>
        <taxon>Caudoviricetes</taxon>
        <taxon>Chidieberevirus</taxon>
        <taxon>Chidieberevirus chisanakitsune</taxon>
    </lineage>
</organism>
<accession>A0AAE7XG99</accession>
<reference evidence="3 4" key="1">
    <citation type="submission" date="2021-08" db="EMBL/GenBank/DDBJ databases">
        <authorList>
            <person name="Abebe M.A."/>
            <person name="Anderson J.Z."/>
            <person name="Burris R."/>
            <person name="Durrani M."/>
            <person name="Fetterly M.N."/>
            <person name="Fowler R.A."/>
            <person name="Friedman A."/>
            <person name="Khuong T.M."/>
            <person name="Konnor C.A."/>
            <person name="Madden B.G."/>
            <person name="Makula M.N."/>
            <person name="McTigue K."/>
            <person name="Morgan A.R."/>
            <person name="Qureshi S.I."/>
            <person name="Rainey M."/>
            <person name="Scherer A.E."/>
            <person name="Singer L."/>
            <person name="Thakar S.M."/>
            <person name="Truong P."/>
            <person name="Zaeean M.H."/>
            <person name="Balish M.F."/>
            <person name="Garlena R.A."/>
            <person name="Russell D.A."/>
            <person name="Jacobs-Sera D."/>
            <person name="Hatfull G.F."/>
        </authorList>
    </citation>
    <scope>NUCLEOTIDE SEQUENCE [LARGE SCALE GENOMIC DNA]</scope>
</reference>
<evidence type="ECO:0000313" key="4">
    <source>
        <dbReference type="Proteomes" id="UP000827561"/>
    </source>
</evidence>
<dbReference type="RefSeq" id="YP_010675658.1">
    <property type="nucleotide sequence ID" value="NC_071006.1"/>
</dbReference>
<keyword evidence="1" id="KW-0547">Nucleotide-binding</keyword>
<evidence type="ECO:0000259" key="2">
    <source>
        <dbReference type="Pfam" id="PF24729"/>
    </source>
</evidence>
<evidence type="ECO:0000313" key="3">
    <source>
        <dbReference type="EMBL" id="QZE10784.1"/>
    </source>
</evidence>